<protein>
    <submittedName>
        <fullName evidence="2">WYL domain-containing protein</fullName>
    </submittedName>
</protein>
<name>A0A2S6G1X1_9GAMM</name>
<dbReference type="EMBL" id="PTIU01000053">
    <property type="protein sequence ID" value="PPK51115.1"/>
    <property type="molecule type" value="Genomic_DNA"/>
</dbReference>
<reference evidence="1 4" key="1">
    <citation type="submission" date="2018-02" db="EMBL/GenBank/DDBJ databases">
        <title>Deep subsurface shale carbon reservoir microbial communities from Ohio and West Virginia, USA.</title>
        <authorList>
            <person name="Wrighton K."/>
        </authorList>
    </citation>
    <scope>NUCLEOTIDE SEQUENCE [LARGE SCALE GENOMIC DNA]</scope>
    <source>
        <strain evidence="1 4">UTICA-S1B6</strain>
    </source>
</reference>
<dbReference type="Proteomes" id="UP000239446">
    <property type="component" value="Unassembled WGS sequence"/>
</dbReference>
<evidence type="ECO:0000313" key="1">
    <source>
        <dbReference type="EMBL" id="PPK49833.1"/>
    </source>
</evidence>
<dbReference type="EMBL" id="PTIT01000050">
    <property type="protein sequence ID" value="PPK49833.1"/>
    <property type="molecule type" value="Genomic_DNA"/>
</dbReference>
<evidence type="ECO:0000313" key="2">
    <source>
        <dbReference type="EMBL" id="PPK51115.1"/>
    </source>
</evidence>
<keyword evidence="4" id="KW-1185">Reference proteome</keyword>
<sequence length="321" mass="36662">MSDQLRRQIEILKLLPRPGLAKSTGDIHRELKERGHASSKRTIERDLENLLEVFPMSVHKERKQGANGRTNYWHLTSLKGLLPETLLNDNDAALALTMLKQQAYNRLPRSVVKRLDSLWQQATTTAETDKRAQQWMQLIQYLPDPMRPESPPIDGDMQNTIEEALASSDALDLTIATLDGETRLEGLLPLRLLLQEEILYLLAEYPSAPNMDESIQLLPMHRITMAEARLSFEDSSLEPDLAQSFALGMEDSLRLVIRVNRPLAEALFNRPIGHDQRLEEDFANPGQYTVTTFIENSPQLRRWVARRKGSELEIIEPRELG</sequence>
<evidence type="ECO:0000313" key="3">
    <source>
        <dbReference type="Proteomes" id="UP000239446"/>
    </source>
</evidence>
<evidence type="ECO:0000313" key="4">
    <source>
        <dbReference type="Proteomes" id="UP000239648"/>
    </source>
</evidence>
<organism evidence="2 3">
    <name type="scientific">Marinobacter persicus</name>
    <dbReference type="NCBI Taxonomy" id="930118"/>
    <lineage>
        <taxon>Bacteria</taxon>
        <taxon>Pseudomonadati</taxon>
        <taxon>Pseudomonadota</taxon>
        <taxon>Gammaproteobacteria</taxon>
        <taxon>Pseudomonadales</taxon>
        <taxon>Marinobacteraceae</taxon>
        <taxon>Marinobacter</taxon>
    </lineage>
</organism>
<reference evidence="2 3" key="2">
    <citation type="submission" date="2018-02" db="EMBL/GenBank/DDBJ databases">
        <title>Subsurface microbial communities from deep shales in Ohio and West Virginia, USA.</title>
        <authorList>
            <person name="Wrighton K."/>
        </authorList>
    </citation>
    <scope>NUCLEOTIDE SEQUENCE [LARGE SCALE GENOMIC DNA]</scope>
    <source>
        <strain evidence="2 3">UTICA-S1B9</strain>
    </source>
</reference>
<dbReference type="OrthoDB" id="8595817at2"/>
<comment type="caution">
    <text evidence="2">The sequence shown here is derived from an EMBL/GenBank/DDBJ whole genome shotgun (WGS) entry which is preliminary data.</text>
</comment>
<dbReference type="AlphaFoldDB" id="A0A2S6G1X1"/>
<proteinExistence type="predicted"/>
<dbReference type="RefSeq" id="WP_104417587.1">
    <property type="nucleotide sequence ID" value="NZ_PTIT01000050.1"/>
</dbReference>
<accession>A0A2S6G1X1</accession>
<gene>
    <name evidence="2" type="ORF">B0H24_10536</name>
    <name evidence="1" type="ORF">BY455_1506</name>
</gene>
<dbReference type="Proteomes" id="UP000239648">
    <property type="component" value="Unassembled WGS sequence"/>
</dbReference>